<evidence type="ECO:0000256" key="1">
    <source>
        <dbReference type="ARBA" id="ARBA00001924"/>
    </source>
</evidence>
<dbReference type="EMBL" id="QLMC01000002">
    <property type="protein sequence ID" value="RAK00333.1"/>
    <property type="molecule type" value="Genomic_DNA"/>
</dbReference>
<dbReference type="OrthoDB" id="9778777at2"/>
<organism evidence="7 8">
    <name type="scientific">Larkinella arboricola</name>
    <dbReference type="NCBI Taxonomy" id="643671"/>
    <lineage>
        <taxon>Bacteria</taxon>
        <taxon>Pseudomonadati</taxon>
        <taxon>Bacteroidota</taxon>
        <taxon>Cytophagia</taxon>
        <taxon>Cytophagales</taxon>
        <taxon>Spirosomataceae</taxon>
        <taxon>Larkinella</taxon>
    </lineage>
</organism>
<dbReference type="SUPFAM" id="SSF81296">
    <property type="entry name" value="E set domains"/>
    <property type="match status" value="1"/>
</dbReference>
<dbReference type="GO" id="GO:0008482">
    <property type="term" value="F:sulfite oxidase activity"/>
    <property type="evidence" value="ECO:0007669"/>
    <property type="project" value="TreeGrafter"/>
</dbReference>
<dbReference type="InterPro" id="IPR036374">
    <property type="entry name" value="OxRdtase_Mopterin-bd_sf"/>
</dbReference>
<dbReference type="Gene3D" id="2.60.40.650">
    <property type="match status" value="1"/>
</dbReference>
<keyword evidence="2" id="KW-0500">Molybdenum</keyword>
<dbReference type="InterPro" id="IPR030835">
    <property type="entry name" value="Sulfite_DH_SoxC"/>
</dbReference>
<dbReference type="PANTHER" id="PTHR19372">
    <property type="entry name" value="SULFITE REDUCTASE"/>
    <property type="match status" value="1"/>
</dbReference>
<evidence type="ECO:0000313" key="7">
    <source>
        <dbReference type="EMBL" id="RAK00333.1"/>
    </source>
</evidence>
<proteinExistence type="predicted"/>
<evidence type="ECO:0000256" key="4">
    <source>
        <dbReference type="ARBA" id="ARBA00023002"/>
    </source>
</evidence>
<feature type="domain" description="Oxidoreductase molybdopterin-binding" evidence="5">
    <location>
        <begin position="107"/>
        <end position="267"/>
    </location>
</feature>
<comment type="cofactor">
    <cofactor evidence="1">
        <name>Mo-molybdopterin</name>
        <dbReference type="ChEBI" id="CHEBI:71302"/>
    </cofactor>
</comment>
<comment type="caution">
    <text evidence="7">The sequence shown here is derived from an EMBL/GenBank/DDBJ whole genome shotgun (WGS) entry which is preliminary data.</text>
</comment>
<evidence type="ECO:0000259" key="5">
    <source>
        <dbReference type="Pfam" id="PF00174"/>
    </source>
</evidence>
<accession>A0A327X5F8</accession>
<dbReference type="NCBIfam" id="TIGR04555">
    <property type="entry name" value="sulfite_DH_soxC"/>
    <property type="match status" value="1"/>
</dbReference>
<dbReference type="InterPro" id="IPR005066">
    <property type="entry name" value="MoCF_OxRdtse_dimer"/>
</dbReference>
<evidence type="ECO:0000313" key="8">
    <source>
        <dbReference type="Proteomes" id="UP000248790"/>
    </source>
</evidence>
<evidence type="ECO:0000259" key="6">
    <source>
        <dbReference type="Pfam" id="PF03404"/>
    </source>
</evidence>
<keyword evidence="4" id="KW-0560">Oxidoreductase</keyword>
<dbReference type="GO" id="GO:0030151">
    <property type="term" value="F:molybdenum ion binding"/>
    <property type="evidence" value="ECO:0007669"/>
    <property type="project" value="InterPro"/>
</dbReference>
<dbReference type="GO" id="GO:0043546">
    <property type="term" value="F:molybdopterin cofactor binding"/>
    <property type="evidence" value="ECO:0007669"/>
    <property type="project" value="TreeGrafter"/>
</dbReference>
<dbReference type="Pfam" id="PF03404">
    <property type="entry name" value="Mo-co_dimer"/>
    <property type="match status" value="1"/>
</dbReference>
<dbReference type="SUPFAM" id="SSF56524">
    <property type="entry name" value="Oxidoreductase molybdopterin-binding domain"/>
    <property type="match status" value="1"/>
</dbReference>
<reference evidence="7 8" key="1">
    <citation type="submission" date="2018-06" db="EMBL/GenBank/DDBJ databases">
        <title>Genomic Encyclopedia of Archaeal and Bacterial Type Strains, Phase II (KMG-II): from individual species to whole genera.</title>
        <authorList>
            <person name="Goeker M."/>
        </authorList>
    </citation>
    <scope>NUCLEOTIDE SEQUENCE [LARGE SCALE GENOMIC DNA]</scope>
    <source>
        <strain evidence="7 8">DSM 21851</strain>
    </source>
</reference>
<dbReference type="PRINTS" id="PR00407">
    <property type="entry name" value="EUMOPTERIN"/>
</dbReference>
<dbReference type="Pfam" id="PF00174">
    <property type="entry name" value="Oxidored_molyb"/>
    <property type="match status" value="1"/>
</dbReference>
<gene>
    <name evidence="7" type="ORF">LX87_02035</name>
</gene>
<dbReference type="InterPro" id="IPR000572">
    <property type="entry name" value="OxRdtase_Mopterin-bd_dom"/>
</dbReference>
<dbReference type="Proteomes" id="UP000248790">
    <property type="component" value="Unassembled WGS sequence"/>
</dbReference>
<keyword evidence="3" id="KW-0479">Metal-binding</keyword>
<dbReference type="InterPro" id="IPR008335">
    <property type="entry name" value="Mopterin_OxRdtase_euk"/>
</dbReference>
<sequence>MIEQNKDEGAPGPRKMHRRTLLGGMATAAVVLAQTANGKTFQAGVTRSELVYPEDPTKVPGVPPGTVGTRSPHVKLAKLPSETSSRTPLQDLFGTITPSDLHFERHHNGVPAIDPAQYELVIHGMVARPMTFTLADLKRFPSVSRICFLECSGNYRSQDDGKIAPQQICGLTSQSEWTGVKLSTLFREVGVDPKSTWFLAEGGDSAVMTRSILTSKGWEDAILAYAQNGEAVRPEQGYPVRLLLPGWEGNANVKWLRRLELSDQPYHTRQETSKYTEAIGDGKVRQFSFVMDARSIITYPAYPAKVEKGWIEIRGIAWSGRGKIARVEVSVDAGKTWQPAELQEPVLDKAHVAFRYLWQWNGQPTEIMSRAIDETGYSQPTLKELMAARGGNMGYHLNPITAWYLQSDGQVLFKAT</sequence>
<feature type="domain" description="Moybdenum cofactor oxidoreductase dimerisation" evidence="6">
    <location>
        <begin position="289"/>
        <end position="391"/>
    </location>
</feature>
<dbReference type="GO" id="GO:0006790">
    <property type="term" value="P:sulfur compound metabolic process"/>
    <property type="evidence" value="ECO:0007669"/>
    <property type="project" value="TreeGrafter"/>
</dbReference>
<dbReference type="PANTHER" id="PTHR19372:SF7">
    <property type="entry name" value="SULFITE OXIDASE, MITOCHONDRIAL"/>
    <property type="match status" value="1"/>
</dbReference>
<dbReference type="GO" id="GO:0020037">
    <property type="term" value="F:heme binding"/>
    <property type="evidence" value="ECO:0007669"/>
    <property type="project" value="TreeGrafter"/>
</dbReference>
<dbReference type="RefSeq" id="WP_111628083.1">
    <property type="nucleotide sequence ID" value="NZ_QLMC01000002.1"/>
</dbReference>
<keyword evidence="8" id="KW-1185">Reference proteome</keyword>
<protein>
    <submittedName>
        <fullName evidence="7">Sulfane dehydrogenase subunit SoxC</fullName>
    </submittedName>
</protein>
<dbReference type="Gene3D" id="3.90.420.10">
    <property type="entry name" value="Oxidoreductase, molybdopterin-binding domain"/>
    <property type="match status" value="1"/>
</dbReference>
<evidence type="ECO:0000256" key="3">
    <source>
        <dbReference type="ARBA" id="ARBA00022723"/>
    </source>
</evidence>
<dbReference type="InterPro" id="IPR014756">
    <property type="entry name" value="Ig_E-set"/>
</dbReference>
<name>A0A327X5F8_LARAB</name>
<evidence type="ECO:0000256" key="2">
    <source>
        <dbReference type="ARBA" id="ARBA00022505"/>
    </source>
</evidence>
<dbReference type="AlphaFoldDB" id="A0A327X5F8"/>